<dbReference type="InterPro" id="IPR045518">
    <property type="entry name" value="2EXR"/>
</dbReference>
<organism evidence="2 3">
    <name type="scientific">Phialocephala subalpina</name>
    <dbReference type="NCBI Taxonomy" id="576137"/>
    <lineage>
        <taxon>Eukaryota</taxon>
        <taxon>Fungi</taxon>
        <taxon>Dikarya</taxon>
        <taxon>Ascomycota</taxon>
        <taxon>Pezizomycotina</taxon>
        <taxon>Leotiomycetes</taxon>
        <taxon>Helotiales</taxon>
        <taxon>Mollisiaceae</taxon>
        <taxon>Phialocephala</taxon>
        <taxon>Phialocephala fortinii species complex</taxon>
    </lineage>
</organism>
<dbReference type="Pfam" id="PF20150">
    <property type="entry name" value="2EXR"/>
    <property type="match status" value="1"/>
</dbReference>
<proteinExistence type="predicted"/>
<keyword evidence="3" id="KW-1185">Reference proteome</keyword>
<dbReference type="AlphaFoldDB" id="A0A1L7XWM3"/>
<dbReference type="PANTHER" id="PTHR35910:SF6">
    <property type="entry name" value="2EXR DOMAIN-CONTAINING PROTEIN"/>
    <property type="match status" value="1"/>
</dbReference>
<evidence type="ECO:0000259" key="1">
    <source>
        <dbReference type="Pfam" id="PF20150"/>
    </source>
</evidence>
<sequence>MPKTFSDLPKELQLLVWKHALPDPHEIEGAIILFVDFDLSQPRAILPQITEYKDAYHRATTRYNEVHHDDSEEEEEAESLWGFNNTHLMANRRSPVMNLLQACRASRTVALAVFRLDLASSIPEEQIPWWSPADDMVYFAQPDNYIENRAMLYWLSQRREVEQSNLSSLQHIAFRFDHNISTALDPTSFADAGYDNVLYTEDGWLLNFPNLQSLSIFIDPVMALKDGVGERKGKIILHEPEDVKVHGHRGLKPSQIEESITLNFESLVKRGRGKEAPLVECFVVGVKVEEDSTDGRMRDPYQ</sequence>
<protein>
    <recommendedName>
        <fullName evidence="1">2EXR domain-containing protein</fullName>
    </recommendedName>
</protein>
<gene>
    <name evidence="2" type="ORF">PAC_19307</name>
</gene>
<accession>A0A1L7XWM3</accession>
<dbReference type="Proteomes" id="UP000184330">
    <property type="component" value="Unassembled WGS sequence"/>
</dbReference>
<dbReference type="OrthoDB" id="3555134at2759"/>
<evidence type="ECO:0000313" key="2">
    <source>
        <dbReference type="EMBL" id="CZR69407.1"/>
    </source>
</evidence>
<feature type="domain" description="2EXR" evidence="1">
    <location>
        <begin position="4"/>
        <end position="137"/>
    </location>
</feature>
<dbReference type="PANTHER" id="PTHR35910">
    <property type="entry name" value="2EXR DOMAIN-CONTAINING PROTEIN"/>
    <property type="match status" value="1"/>
</dbReference>
<reference evidence="2 3" key="1">
    <citation type="submission" date="2016-03" db="EMBL/GenBank/DDBJ databases">
        <authorList>
            <person name="Ploux O."/>
        </authorList>
    </citation>
    <scope>NUCLEOTIDE SEQUENCE [LARGE SCALE GENOMIC DNA]</scope>
    <source>
        <strain evidence="2 3">UAMH 11012</strain>
    </source>
</reference>
<dbReference type="EMBL" id="FJOG01000070">
    <property type="protein sequence ID" value="CZR69407.1"/>
    <property type="molecule type" value="Genomic_DNA"/>
</dbReference>
<name>A0A1L7XWM3_9HELO</name>
<evidence type="ECO:0000313" key="3">
    <source>
        <dbReference type="Proteomes" id="UP000184330"/>
    </source>
</evidence>